<organism evidence="2 3">
    <name type="scientific">Adonisia turfae CCMR0082</name>
    <dbReference type="NCBI Taxonomy" id="2304604"/>
    <lineage>
        <taxon>Bacteria</taxon>
        <taxon>Bacillati</taxon>
        <taxon>Cyanobacteriota</taxon>
        <taxon>Adonisia</taxon>
        <taxon>Adonisia turfae</taxon>
    </lineage>
</organism>
<dbReference type="EMBL" id="QZCE01000001">
    <property type="protein sequence ID" value="NEZ62026.1"/>
    <property type="molecule type" value="Genomic_DNA"/>
</dbReference>
<gene>
    <name evidence="2" type="ORF">D0962_04425</name>
</gene>
<accession>A0A6M0S0V6</accession>
<dbReference type="Proteomes" id="UP000473574">
    <property type="component" value="Unassembled WGS sequence"/>
</dbReference>
<dbReference type="GO" id="GO:0016787">
    <property type="term" value="F:hydrolase activity"/>
    <property type="evidence" value="ECO:0007669"/>
    <property type="project" value="UniProtKB-KW"/>
</dbReference>
<evidence type="ECO:0000313" key="2">
    <source>
        <dbReference type="EMBL" id="NEZ62026.1"/>
    </source>
</evidence>
<dbReference type="InterPro" id="IPR050471">
    <property type="entry name" value="AB_hydrolase"/>
</dbReference>
<dbReference type="InterPro" id="IPR029058">
    <property type="entry name" value="AB_hydrolase_fold"/>
</dbReference>
<dbReference type="Gene3D" id="3.40.50.1820">
    <property type="entry name" value="alpha/beta hydrolase"/>
    <property type="match status" value="1"/>
</dbReference>
<protein>
    <submittedName>
        <fullName evidence="2">Alpha/beta fold hydrolase</fullName>
    </submittedName>
</protein>
<feature type="domain" description="AB hydrolase-1" evidence="1">
    <location>
        <begin position="24"/>
        <end position="241"/>
    </location>
</feature>
<dbReference type="PANTHER" id="PTHR43433:SF10">
    <property type="entry name" value="AB HYDROLASE-1 DOMAIN-CONTAINING PROTEIN"/>
    <property type="match status" value="1"/>
</dbReference>
<comment type="caution">
    <text evidence="2">The sequence shown here is derived from an EMBL/GenBank/DDBJ whole genome shotgun (WGS) entry which is preliminary data.</text>
</comment>
<dbReference type="Pfam" id="PF00561">
    <property type="entry name" value="Abhydrolase_1"/>
    <property type="match status" value="1"/>
</dbReference>
<evidence type="ECO:0000313" key="3">
    <source>
        <dbReference type="Proteomes" id="UP000473574"/>
    </source>
</evidence>
<dbReference type="InterPro" id="IPR000073">
    <property type="entry name" value="AB_hydrolase_1"/>
</dbReference>
<evidence type="ECO:0000259" key="1">
    <source>
        <dbReference type="Pfam" id="PF00561"/>
    </source>
</evidence>
<dbReference type="PANTHER" id="PTHR43433">
    <property type="entry name" value="HYDROLASE, ALPHA/BETA FOLD FAMILY PROTEIN"/>
    <property type="match status" value="1"/>
</dbReference>
<dbReference type="SUPFAM" id="SSF53474">
    <property type="entry name" value="alpha/beta-Hydrolases"/>
    <property type="match status" value="1"/>
</dbReference>
<dbReference type="AlphaFoldDB" id="A0A6M0S0V6"/>
<keyword evidence="2" id="KW-0378">Hydrolase</keyword>
<proteinExistence type="predicted"/>
<dbReference type="RefSeq" id="WP_163660151.1">
    <property type="nucleotide sequence ID" value="NZ_QZCE01000001.1"/>
</dbReference>
<reference evidence="2 3" key="1">
    <citation type="journal article" date="2020" name="Microb. Ecol.">
        <title>Ecogenomics of the Marine Benthic Filamentous Cyanobacterium Adonisia.</title>
        <authorList>
            <person name="Walter J.M."/>
            <person name="Coutinho F.H."/>
            <person name="Leomil L."/>
            <person name="Hargreaves P.I."/>
            <person name="Campeao M.E."/>
            <person name="Vieira V.V."/>
            <person name="Silva B.S."/>
            <person name="Fistarol G.O."/>
            <person name="Salomon P.S."/>
            <person name="Sawabe T."/>
            <person name="Mino S."/>
            <person name="Hosokawa M."/>
            <person name="Miyashita H."/>
            <person name="Maruyama F."/>
            <person name="van Verk M.C."/>
            <person name="Dutilh B.E."/>
            <person name="Thompson C.C."/>
            <person name="Thompson F.L."/>
        </authorList>
    </citation>
    <scope>NUCLEOTIDE SEQUENCE [LARGE SCALE GENOMIC DNA]</scope>
    <source>
        <strain evidence="2 3">CCMR0082</strain>
    </source>
</reference>
<sequence>MSKQFIVLKDGKIAYQVYGQGQHTLLLFHGLLGSSWLGDEWIQAIEQAGVRCIVLERPGYGDSSIFSIECVADWNIIFAQLIHALNIQSAIAIGCSAGAVYAYATAFAFPDIITHVWVLDGVPAVFLETVIRHYSHNDQATYNRFLVSPIAEIQDDYATWLEAFSEQQSDHPYMLNILKDARANHHIGMARESQLQIRPWGFDISAIQQPVTLWHAEHDAMVPYNAAQEMTQVLANSTLITAQDLDISSEQTIHSESISQGFLHLVEQLQDYRGAD</sequence>
<name>A0A6M0S0V6_9CYAN</name>